<comment type="caution">
    <text evidence="1">The sequence shown here is derived from an EMBL/GenBank/DDBJ whole genome shotgun (WGS) entry which is preliminary data.</text>
</comment>
<dbReference type="EMBL" id="BSFP01000148">
    <property type="protein sequence ID" value="GLL08466.1"/>
    <property type="molecule type" value="Genomic_DNA"/>
</dbReference>
<reference evidence="1" key="2">
    <citation type="submission" date="2023-01" db="EMBL/GenBank/DDBJ databases">
        <authorList>
            <person name="Sun Q."/>
            <person name="Evtushenko L."/>
        </authorList>
    </citation>
    <scope>NUCLEOTIDE SEQUENCE</scope>
    <source>
        <strain evidence="1">VKM Ac-1321</strain>
    </source>
</reference>
<reference evidence="1" key="1">
    <citation type="journal article" date="2014" name="Int. J. Syst. Evol. Microbiol.">
        <title>Complete genome sequence of Corynebacterium casei LMG S-19264T (=DSM 44701T), isolated from a smear-ripened cheese.</title>
        <authorList>
            <consortium name="US DOE Joint Genome Institute (JGI-PGF)"/>
            <person name="Walter F."/>
            <person name="Albersmeier A."/>
            <person name="Kalinowski J."/>
            <person name="Ruckert C."/>
        </authorList>
    </citation>
    <scope>NUCLEOTIDE SEQUENCE</scope>
    <source>
        <strain evidence="1">VKM Ac-1321</strain>
    </source>
</reference>
<keyword evidence="2" id="KW-1185">Reference proteome</keyword>
<gene>
    <name evidence="1" type="ORF">GCM10017581_102290</name>
</gene>
<evidence type="ECO:0000313" key="2">
    <source>
        <dbReference type="Proteomes" id="UP001143480"/>
    </source>
</evidence>
<evidence type="ECO:0000313" key="1">
    <source>
        <dbReference type="EMBL" id="GLL08466.1"/>
    </source>
</evidence>
<dbReference type="Proteomes" id="UP001143480">
    <property type="component" value="Unassembled WGS sequence"/>
</dbReference>
<name>A0A9W6KXN4_9ACTN</name>
<sequence>MPFFRRNEPTDEYALLRQSIQSRGQAKISEAATYVDHYLREISDEAGVHYSHSHSWLVKQLRMFMVMSWDNWFGVLNRIPEGQQLRAEWDALVAMEERFGPHHLVAWWWNNQESLFRPLVANQFVEMRGALVDGLRAGCR</sequence>
<proteinExistence type="predicted"/>
<protein>
    <submittedName>
        <fullName evidence="1">Uncharacterized protein</fullName>
    </submittedName>
</protein>
<accession>A0A9W6KXN4</accession>
<organism evidence="1 2">
    <name type="scientific">Dactylosporangium matsuzakiense</name>
    <dbReference type="NCBI Taxonomy" id="53360"/>
    <lineage>
        <taxon>Bacteria</taxon>
        <taxon>Bacillati</taxon>
        <taxon>Actinomycetota</taxon>
        <taxon>Actinomycetes</taxon>
        <taxon>Micromonosporales</taxon>
        <taxon>Micromonosporaceae</taxon>
        <taxon>Dactylosporangium</taxon>
    </lineage>
</organism>
<dbReference type="AlphaFoldDB" id="A0A9W6KXN4"/>